<dbReference type="Pfam" id="PF03466">
    <property type="entry name" value="LysR_substrate"/>
    <property type="match status" value="1"/>
</dbReference>
<dbReference type="AlphaFoldDB" id="A0A1X6ZWM0"/>
<evidence type="ECO:0000256" key="4">
    <source>
        <dbReference type="ARBA" id="ARBA00023163"/>
    </source>
</evidence>
<keyword evidence="3" id="KW-0238">DNA-binding</keyword>
<dbReference type="SUPFAM" id="SSF46785">
    <property type="entry name" value="Winged helix' DNA-binding domain"/>
    <property type="match status" value="1"/>
</dbReference>
<protein>
    <submittedName>
        <fullName evidence="6">Hca operon transcriptional activator</fullName>
    </submittedName>
</protein>
<sequence length="272" mass="29942">MNIVAIETFLTVTRVRNLNRAAEEMNITQSAVTARLYALEQALGTKLLNRSRKGATLTKAGYAFLEQAELITSTWANAKAQANLPSGVTQLFSFVCAPALWPNLGQDWIDGLRRDHPETAVEVWAGLKSDAQSWLQSGMSDAALLPEPITGPGFDHRVFSTETLIQVSTVEREAVRWDPHYIFVDYGPAFRAQHAAAWPSGETASLSVSNPDWAREHLFKYGGSAYLPERIVQEDLAAGRLFAVRGSASFTQRSVLSWRKASEPAFAWLGSS</sequence>
<dbReference type="InterPro" id="IPR005119">
    <property type="entry name" value="LysR_subst-bd"/>
</dbReference>
<dbReference type="PRINTS" id="PR00039">
    <property type="entry name" value="HTHLYSR"/>
</dbReference>
<evidence type="ECO:0000256" key="3">
    <source>
        <dbReference type="ARBA" id="ARBA00023125"/>
    </source>
</evidence>
<dbReference type="GO" id="GO:0003700">
    <property type="term" value="F:DNA-binding transcription factor activity"/>
    <property type="evidence" value="ECO:0007669"/>
    <property type="project" value="InterPro"/>
</dbReference>
<accession>A0A1X6ZWM0</accession>
<comment type="similarity">
    <text evidence="1">Belongs to the LysR transcriptional regulatory family.</text>
</comment>
<dbReference type="PANTHER" id="PTHR30126:SF21">
    <property type="entry name" value="TRANSCRIPTIONAL REGULATOR-RELATED"/>
    <property type="match status" value="1"/>
</dbReference>
<feature type="domain" description="HTH lysR-type" evidence="5">
    <location>
        <begin position="1"/>
        <end position="58"/>
    </location>
</feature>
<evidence type="ECO:0000259" key="5">
    <source>
        <dbReference type="PROSITE" id="PS50931"/>
    </source>
</evidence>
<dbReference type="Gene3D" id="3.40.190.10">
    <property type="entry name" value="Periplasmic binding protein-like II"/>
    <property type="match status" value="2"/>
</dbReference>
<dbReference type="InterPro" id="IPR036388">
    <property type="entry name" value="WH-like_DNA-bd_sf"/>
</dbReference>
<keyword evidence="2" id="KW-0805">Transcription regulation</keyword>
<gene>
    <name evidence="6" type="primary">hcaR_1</name>
    <name evidence="6" type="ORF">ROA7450_03336</name>
</gene>
<evidence type="ECO:0000256" key="2">
    <source>
        <dbReference type="ARBA" id="ARBA00023015"/>
    </source>
</evidence>
<proteinExistence type="inferred from homology"/>
<dbReference type="EMBL" id="FWFX01000012">
    <property type="protein sequence ID" value="SLN63648.1"/>
    <property type="molecule type" value="Genomic_DNA"/>
</dbReference>
<dbReference type="Proteomes" id="UP000193061">
    <property type="component" value="Unassembled WGS sequence"/>
</dbReference>
<evidence type="ECO:0000313" key="7">
    <source>
        <dbReference type="Proteomes" id="UP000193061"/>
    </source>
</evidence>
<dbReference type="InterPro" id="IPR000847">
    <property type="entry name" value="LysR_HTH_N"/>
</dbReference>
<evidence type="ECO:0000256" key="1">
    <source>
        <dbReference type="ARBA" id="ARBA00009437"/>
    </source>
</evidence>
<keyword evidence="7" id="KW-1185">Reference proteome</keyword>
<dbReference type="Pfam" id="PF00126">
    <property type="entry name" value="HTH_1"/>
    <property type="match status" value="1"/>
</dbReference>
<evidence type="ECO:0000313" key="6">
    <source>
        <dbReference type="EMBL" id="SLN63648.1"/>
    </source>
</evidence>
<dbReference type="RefSeq" id="WP_085807019.1">
    <property type="nucleotide sequence ID" value="NZ_FWFX01000012.1"/>
</dbReference>
<dbReference type="PANTHER" id="PTHR30126">
    <property type="entry name" value="HTH-TYPE TRANSCRIPTIONAL REGULATOR"/>
    <property type="match status" value="1"/>
</dbReference>
<dbReference type="SUPFAM" id="SSF53850">
    <property type="entry name" value="Periplasmic binding protein-like II"/>
    <property type="match status" value="1"/>
</dbReference>
<dbReference type="InterPro" id="IPR036390">
    <property type="entry name" value="WH_DNA-bd_sf"/>
</dbReference>
<keyword evidence="4" id="KW-0804">Transcription</keyword>
<organism evidence="6 7">
    <name type="scientific">Roseovarius albus</name>
    <dbReference type="NCBI Taxonomy" id="1247867"/>
    <lineage>
        <taxon>Bacteria</taxon>
        <taxon>Pseudomonadati</taxon>
        <taxon>Pseudomonadota</taxon>
        <taxon>Alphaproteobacteria</taxon>
        <taxon>Rhodobacterales</taxon>
        <taxon>Roseobacteraceae</taxon>
        <taxon>Roseovarius</taxon>
    </lineage>
</organism>
<dbReference type="GO" id="GO:0000976">
    <property type="term" value="F:transcription cis-regulatory region binding"/>
    <property type="evidence" value="ECO:0007669"/>
    <property type="project" value="TreeGrafter"/>
</dbReference>
<dbReference type="OrthoDB" id="9815174at2"/>
<name>A0A1X6ZWM0_9RHOB</name>
<reference evidence="6 7" key="1">
    <citation type="submission" date="2017-03" db="EMBL/GenBank/DDBJ databases">
        <authorList>
            <person name="Afonso C.L."/>
            <person name="Miller P.J."/>
            <person name="Scott M.A."/>
            <person name="Spackman E."/>
            <person name="Goraichik I."/>
            <person name="Dimitrov K.M."/>
            <person name="Suarez D.L."/>
            <person name="Swayne D.E."/>
        </authorList>
    </citation>
    <scope>NUCLEOTIDE SEQUENCE [LARGE SCALE GENOMIC DNA]</scope>
    <source>
        <strain evidence="6 7">CECT 7450</strain>
    </source>
</reference>
<dbReference type="Gene3D" id="1.10.10.10">
    <property type="entry name" value="Winged helix-like DNA-binding domain superfamily/Winged helix DNA-binding domain"/>
    <property type="match status" value="1"/>
</dbReference>
<dbReference type="PROSITE" id="PS50931">
    <property type="entry name" value="HTH_LYSR"/>
    <property type="match status" value="1"/>
</dbReference>